<feature type="signal peptide" evidence="1">
    <location>
        <begin position="1"/>
        <end position="26"/>
    </location>
</feature>
<feature type="chain" id="PRO_5047133038" evidence="1">
    <location>
        <begin position="27"/>
        <end position="700"/>
    </location>
</feature>
<evidence type="ECO:0000313" key="3">
    <source>
        <dbReference type="Proteomes" id="UP001610563"/>
    </source>
</evidence>
<evidence type="ECO:0000256" key="1">
    <source>
        <dbReference type="SAM" id="SignalP"/>
    </source>
</evidence>
<protein>
    <submittedName>
        <fullName evidence="2">Uncharacterized protein</fullName>
    </submittedName>
</protein>
<dbReference type="Gene3D" id="2.60.40.10">
    <property type="entry name" value="Immunoglobulins"/>
    <property type="match status" value="1"/>
</dbReference>
<evidence type="ECO:0000313" key="2">
    <source>
        <dbReference type="EMBL" id="KAL2794236.1"/>
    </source>
</evidence>
<dbReference type="EMBL" id="JBFTWV010000047">
    <property type="protein sequence ID" value="KAL2794236.1"/>
    <property type="molecule type" value="Genomic_DNA"/>
</dbReference>
<gene>
    <name evidence="2" type="ORF">BJX66DRAFT_338055</name>
</gene>
<keyword evidence="1" id="KW-0732">Signal</keyword>
<comment type="caution">
    <text evidence="2">The sequence shown here is derived from an EMBL/GenBank/DDBJ whole genome shotgun (WGS) entry which is preliminary data.</text>
</comment>
<dbReference type="Proteomes" id="UP001610563">
    <property type="component" value="Unassembled WGS sequence"/>
</dbReference>
<dbReference type="InterPro" id="IPR035986">
    <property type="entry name" value="PKD_dom_sf"/>
</dbReference>
<accession>A0ABR4G5G1</accession>
<sequence length="700" mass="77152">MILTNYIKHRLYLTALALSLIQFGQAAPECTSETPNGPLQITASCIDPLYTTPVITNRSEFALPVPHHRVSGYFNDTSVDFNIYLPITTNTNSNTNTTWPARFFQLVYPLQNSTAEDEAIAFGADSNAYTVRVAAGIGYRGDAAVAKLSKRIACAYYTSSTNFNTEEEEEDEEPCDIHGYVYGGSGGSLQTIGAIENTEGVWDGAIALIQAIPISNPNNWAIRALTGIVLDSKSAALIDSVQPGGSGDPFTDAELDLKDFERDVLEETSALGVPLRAWEDYDGVARNRTKLYEVLRTLVVQPVQKADPTFVDDFWGREGYLGTEDSSLGEFFRRSLVEYNDTVREVILGADGVPTSIVLGKVPEGSPIGLEFTILDGDQELGTFTGLLDKDDGSVYLYDENNKTTLSHLAVGTHLQIDNRWYLAVHTWHRHQIPLLDAGYYAYDNYLRTKNGSPRYPQRDVFLAPSISKSASGGSTHTGAIKGKLFVVDNLIDYDAFPWHADWYKKQVQKALGDRFNDNYRLYYNDHADHQMGPVPQALQTRLVDFTGIYEHLLGDLSAWVENGTEPPVASRYSIKNGQVAIPARAAERGGVQPVVELTVEGGNRSEVEVGETVLFRVRAEVVPGTGKIVSVEWDFKGTGEFVAGELRKASKKVDMRVRHAYDAVGTFFPTVRVAVHRDGDTETVFARVMNLGRARVVVG</sequence>
<reference evidence="2 3" key="1">
    <citation type="submission" date="2024-07" db="EMBL/GenBank/DDBJ databases">
        <title>Section-level genome sequencing and comparative genomics of Aspergillus sections Usti and Cavernicolus.</title>
        <authorList>
            <consortium name="Lawrence Berkeley National Laboratory"/>
            <person name="Nybo J.L."/>
            <person name="Vesth T.C."/>
            <person name="Theobald S."/>
            <person name="Frisvad J.C."/>
            <person name="Larsen T.O."/>
            <person name="Kjaerboelling I."/>
            <person name="Rothschild-Mancinelli K."/>
            <person name="Lyhne E.K."/>
            <person name="Kogle M.E."/>
            <person name="Barry K."/>
            <person name="Clum A."/>
            <person name="Na H."/>
            <person name="Ledsgaard L."/>
            <person name="Lin J."/>
            <person name="Lipzen A."/>
            <person name="Kuo A."/>
            <person name="Riley R."/>
            <person name="Mondo S."/>
            <person name="Labutti K."/>
            <person name="Haridas S."/>
            <person name="Pangalinan J."/>
            <person name="Salamov A.A."/>
            <person name="Simmons B.A."/>
            <person name="Magnuson J.K."/>
            <person name="Chen J."/>
            <person name="Drula E."/>
            <person name="Henrissat B."/>
            <person name="Wiebenga A."/>
            <person name="Lubbers R.J."/>
            <person name="Gomes A.C."/>
            <person name="Makela M.R."/>
            <person name="Stajich J."/>
            <person name="Grigoriev I.V."/>
            <person name="Mortensen U.H."/>
            <person name="De Vries R.P."/>
            <person name="Baker S.E."/>
            <person name="Andersen M.R."/>
        </authorList>
    </citation>
    <scope>NUCLEOTIDE SEQUENCE [LARGE SCALE GENOMIC DNA]</scope>
    <source>
        <strain evidence="2 3">CBS 209.92</strain>
    </source>
</reference>
<organism evidence="2 3">
    <name type="scientific">Aspergillus keveii</name>
    <dbReference type="NCBI Taxonomy" id="714993"/>
    <lineage>
        <taxon>Eukaryota</taxon>
        <taxon>Fungi</taxon>
        <taxon>Dikarya</taxon>
        <taxon>Ascomycota</taxon>
        <taxon>Pezizomycotina</taxon>
        <taxon>Eurotiomycetes</taxon>
        <taxon>Eurotiomycetidae</taxon>
        <taxon>Eurotiales</taxon>
        <taxon>Aspergillaceae</taxon>
        <taxon>Aspergillus</taxon>
        <taxon>Aspergillus subgen. Nidulantes</taxon>
    </lineage>
</organism>
<name>A0ABR4G5G1_9EURO</name>
<dbReference type="InterPro" id="IPR013783">
    <property type="entry name" value="Ig-like_fold"/>
</dbReference>
<dbReference type="SUPFAM" id="SSF49299">
    <property type="entry name" value="PKD domain"/>
    <property type="match status" value="1"/>
</dbReference>
<keyword evidence="3" id="KW-1185">Reference proteome</keyword>
<proteinExistence type="predicted"/>